<dbReference type="Pfam" id="PF09339">
    <property type="entry name" value="HTH_IclR"/>
    <property type="match status" value="1"/>
</dbReference>
<dbReference type="InterPro" id="IPR014757">
    <property type="entry name" value="Tscrpt_reg_IclR_C"/>
</dbReference>
<dbReference type="GeneID" id="90994280"/>
<evidence type="ECO:0000256" key="3">
    <source>
        <dbReference type="ARBA" id="ARBA00023163"/>
    </source>
</evidence>
<organism evidence="6 7">
    <name type="scientific">Tissierella praeacuta DSM 18095</name>
    <dbReference type="NCBI Taxonomy" id="1123404"/>
    <lineage>
        <taxon>Bacteria</taxon>
        <taxon>Bacillati</taxon>
        <taxon>Bacillota</taxon>
        <taxon>Tissierellia</taxon>
        <taxon>Tissierellales</taxon>
        <taxon>Tissierellaceae</taxon>
        <taxon>Tissierella</taxon>
    </lineage>
</organism>
<dbReference type="InterPro" id="IPR029016">
    <property type="entry name" value="GAF-like_dom_sf"/>
</dbReference>
<evidence type="ECO:0000259" key="4">
    <source>
        <dbReference type="PROSITE" id="PS51077"/>
    </source>
</evidence>
<keyword evidence="3" id="KW-0804">Transcription</keyword>
<dbReference type="GO" id="GO:0045892">
    <property type="term" value="P:negative regulation of DNA-templated transcription"/>
    <property type="evidence" value="ECO:0007669"/>
    <property type="project" value="TreeGrafter"/>
</dbReference>
<dbReference type="SUPFAM" id="SSF55781">
    <property type="entry name" value="GAF domain-like"/>
    <property type="match status" value="1"/>
</dbReference>
<proteinExistence type="predicted"/>
<dbReference type="InterPro" id="IPR050707">
    <property type="entry name" value="HTH_MetabolicPath_Reg"/>
</dbReference>
<accession>A0A1M4W690</accession>
<dbReference type="Pfam" id="PF01614">
    <property type="entry name" value="IclR_C"/>
    <property type="match status" value="1"/>
</dbReference>
<keyword evidence="7" id="KW-1185">Reference proteome</keyword>
<dbReference type="STRING" id="1123404.SAMN02745784_01747"/>
<dbReference type="EMBL" id="FQTY01000006">
    <property type="protein sequence ID" value="SHE76719.1"/>
    <property type="molecule type" value="Genomic_DNA"/>
</dbReference>
<dbReference type="RefSeq" id="WP_072975494.1">
    <property type="nucleotide sequence ID" value="NZ_FQTY01000006.1"/>
</dbReference>
<name>A0A1M4W690_9FIRM</name>
<dbReference type="PANTHER" id="PTHR30136">
    <property type="entry name" value="HELIX-TURN-HELIX TRANSCRIPTIONAL REGULATOR, ICLR FAMILY"/>
    <property type="match status" value="1"/>
</dbReference>
<dbReference type="Gene3D" id="1.10.10.10">
    <property type="entry name" value="Winged helix-like DNA-binding domain superfamily/Winged helix DNA-binding domain"/>
    <property type="match status" value="1"/>
</dbReference>
<feature type="domain" description="HTH iclR-type" evidence="4">
    <location>
        <begin position="9"/>
        <end position="70"/>
    </location>
</feature>
<dbReference type="GO" id="GO:0003677">
    <property type="term" value="F:DNA binding"/>
    <property type="evidence" value="ECO:0007669"/>
    <property type="project" value="UniProtKB-KW"/>
</dbReference>
<dbReference type="AlphaFoldDB" id="A0A1M4W690"/>
<dbReference type="SUPFAM" id="SSF46785">
    <property type="entry name" value="Winged helix' DNA-binding domain"/>
    <property type="match status" value="1"/>
</dbReference>
<dbReference type="Gene3D" id="3.30.450.40">
    <property type="match status" value="1"/>
</dbReference>
<dbReference type="PROSITE" id="PS51077">
    <property type="entry name" value="HTH_ICLR"/>
    <property type="match status" value="1"/>
</dbReference>
<gene>
    <name evidence="6" type="ORF">SAMN02745784_01747</name>
</gene>
<dbReference type="InterPro" id="IPR005471">
    <property type="entry name" value="Tscrpt_reg_IclR_N"/>
</dbReference>
<dbReference type="InterPro" id="IPR036390">
    <property type="entry name" value="WH_DNA-bd_sf"/>
</dbReference>
<keyword evidence="1" id="KW-0805">Transcription regulation</keyword>
<evidence type="ECO:0000256" key="1">
    <source>
        <dbReference type="ARBA" id="ARBA00023015"/>
    </source>
</evidence>
<dbReference type="SMART" id="SM00346">
    <property type="entry name" value="HTH_ICLR"/>
    <property type="match status" value="1"/>
</dbReference>
<dbReference type="GO" id="GO:0003700">
    <property type="term" value="F:DNA-binding transcription factor activity"/>
    <property type="evidence" value="ECO:0007669"/>
    <property type="project" value="TreeGrafter"/>
</dbReference>
<protein>
    <submittedName>
        <fullName evidence="6">Transcriptional regulator, IclR family</fullName>
    </submittedName>
</protein>
<evidence type="ECO:0000259" key="5">
    <source>
        <dbReference type="PROSITE" id="PS51078"/>
    </source>
</evidence>
<dbReference type="PROSITE" id="PS51078">
    <property type="entry name" value="ICLR_ED"/>
    <property type="match status" value="1"/>
</dbReference>
<evidence type="ECO:0000313" key="7">
    <source>
        <dbReference type="Proteomes" id="UP000184114"/>
    </source>
</evidence>
<evidence type="ECO:0000256" key="2">
    <source>
        <dbReference type="ARBA" id="ARBA00023125"/>
    </source>
</evidence>
<sequence>MENGNNYIIPMIDRAFEVINFMYNSIEEVGISQISKELKIPKATVYRILFTLSKWGFVEKSNSDKYFLGKSFIKYGSRVKSDIDISTIATPYIDSLAKEVGESVNLGILYEDLVMTIYNAKGEDFYLVSKLIPISPLNCSAMGKLYLSQYSDEELRKYFNSDKPQSRTINSIIDLEKFLELKENIKNEGVSYDREEYEYGLTCIAAPIKNCEENIVATISISGPTSRLGYKGFDYLRDKLLKTAIEIEKSWKVLY</sequence>
<dbReference type="InterPro" id="IPR036388">
    <property type="entry name" value="WH-like_DNA-bd_sf"/>
</dbReference>
<dbReference type="Proteomes" id="UP000184114">
    <property type="component" value="Unassembled WGS sequence"/>
</dbReference>
<feature type="domain" description="IclR-ED" evidence="5">
    <location>
        <begin position="71"/>
        <end position="253"/>
    </location>
</feature>
<reference evidence="7" key="1">
    <citation type="submission" date="2016-11" db="EMBL/GenBank/DDBJ databases">
        <authorList>
            <person name="Varghese N."/>
            <person name="Submissions S."/>
        </authorList>
    </citation>
    <scope>NUCLEOTIDE SEQUENCE [LARGE SCALE GENOMIC DNA]</scope>
    <source>
        <strain evidence="7">DSM 18095</strain>
    </source>
</reference>
<evidence type="ECO:0000313" key="6">
    <source>
        <dbReference type="EMBL" id="SHE76719.1"/>
    </source>
</evidence>
<keyword evidence="2" id="KW-0238">DNA-binding</keyword>
<dbReference type="PANTHER" id="PTHR30136:SF24">
    <property type="entry name" value="HTH-TYPE TRANSCRIPTIONAL REPRESSOR ALLR"/>
    <property type="match status" value="1"/>
</dbReference>